<feature type="compositionally biased region" description="Basic and acidic residues" evidence="1">
    <location>
        <begin position="1"/>
        <end position="11"/>
    </location>
</feature>
<feature type="transmembrane region" description="Helical" evidence="2">
    <location>
        <begin position="141"/>
        <end position="165"/>
    </location>
</feature>
<accession>A0AAV8VME3</accession>
<keyword evidence="4" id="KW-1185">Reference proteome</keyword>
<keyword evidence="2" id="KW-1133">Transmembrane helix</keyword>
<keyword evidence="2" id="KW-0812">Transmembrane</keyword>
<dbReference type="PANTHER" id="PTHR23320">
    <property type="entry name" value="MEMBRANE-SPANNING 4-DOMAINS SUBFAMILY A MS4A -RELATED"/>
    <property type="match status" value="1"/>
</dbReference>
<sequence>MEGDKEKRVEDANIIQKVDDDDDNKDKDVSHTNTFSTKLSTDQLICKTPQESPSNSVKSVKTRKRNRERDNQRIVLFLGMLQFVLGLLMVAFGILVIMHRASLSQLGGGIWGGCLAMSTGVAGILTAAGSLCPLKETPQKVAYTVFLALSLISLAVSQLIVFIAATGLARDLNSAEVEVEKVDREDQINRLIAFDLPNNYMCFLFNIALIIASSLECVCAALASYKASRDLCPCFKKNQENYKENLNIHRSHALVSSWLGKHNAPPQIYLVAAPRLAWEEEARTDNYNK</sequence>
<proteinExistence type="predicted"/>
<organism evidence="3 4">
    <name type="scientific">Exocentrus adspersus</name>
    <dbReference type="NCBI Taxonomy" id="1586481"/>
    <lineage>
        <taxon>Eukaryota</taxon>
        <taxon>Metazoa</taxon>
        <taxon>Ecdysozoa</taxon>
        <taxon>Arthropoda</taxon>
        <taxon>Hexapoda</taxon>
        <taxon>Insecta</taxon>
        <taxon>Pterygota</taxon>
        <taxon>Neoptera</taxon>
        <taxon>Endopterygota</taxon>
        <taxon>Coleoptera</taxon>
        <taxon>Polyphaga</taxon>
        <taxon>Cucujiformia</taxon>
        <taxon>Chrysomeloidea</taxon>
        <taxon>Cerambycidae</taxon>
        <taxon>Lamiinae</taxon>
        <taxon>Acanthocinini</taxon>
        <taxon>Exocentrus</taxon>
    </lineage>
</organism>
<protein>
    <submittedName>
        <fullName evidence="3">Uncharacterized protein</fullName>
    </submittedName>
</protein>
<dbReference type="Proteomes" id="UP001159042">
    <property type="component" value="Unassembled WGS sequence"/>
</dbReference>
<feature type="region of interest" description="Disordered" evidence="1">
    <location>
        <begin position="1"/>
        <end position="34"/>
    </location>
</feature>
<keyword evidence="2" id="KW-0472">Membrane</keyword>
<evidence type="ECO:0000256" key="2">
    <source>
        <dbReference type="SAM" id="Phobius"/>
    </source>
</evidence>
<comment type="caution">
    <text evidence="3">The sequence shown here is derived from an EMBL/GenBank/DDBJ whole genome shotgun (WGS) entry which is preliminary data.</text>
</comment>
<feature type="transmembrane region" description="Helical" evidence="2">
    <location>
        <begin position="110"/>
        <end position="134"/>
    </location>
</feature>
<name>A0AAV8VME3_9CUCU</name>
<feature type="transmembrane region" description="Helical" evidence="2">
    <location>
        <begin position="203"/>
        <end position="223"/>
    </location>
</feature>
<evidence type="ECO:0000256" key="1">
    <source>
        <dbReference type="SAM" id="MobiDB-lite"/>
    </source>
</evidence>
<dbReference type="EMBL" id="JANEYG010000057">
    <property type="protein sequence ID" value="KAJ8915142.1"/>
    <property type="molecule type" value="Genomic_DNA"/>
</dbReference>
<evidence type="ECO:0000313" key="4">
    <source>
        <dbReference type="Proteomes" id="UP001159042"/>
    </source>
</evidence>
<dbReference type="AlphaFoldDB" id="A0AAV8VME3"/>
<gene>
    <name evidence="3" type="ORF">NQ315_000394</name>
</gene>
<reference evidence="3 4" key="1">
    <citation type="journal article" date="2023" name="Insect Mol. Biol.">
        <title>Genome sequencing provides insights into the evolution of gene families encoding plant cell wall-degrading enzymes in longhorned beetles.</title>
        <authorList>
            <person name="Shin N.R."/>
            <person name="Okamura Y."/>
            <person name="Kirsch R."/>
            <person name="Pauchet Y."/>
        </authorList>
    </citation>
    <scope>NUCLEOTIDE SEQUENCE [LARGE SCALE GENOMIC DNA]</scope>
    <source>
        <strain evidence="3">EAD_L_NR</strain>
    </source>
</reference>
<dbReference type="InterPro" id="IPR030417">
    <property type="entry name" value="MS4A"/>
</dbReference>
<feature type="transmembrane region" description="Helical" evidence="2">
    <location>
        <begin position="74"/>
        <end position="98"/>
    </location>
</feature>
<evidence type="ECO:0000313" key="3">
    <source>
        <dbReference type="EMBL" id="KAJ8915142.1"/>
    </source>
</evidence>
<dbReference type="PANTHER" id="PTHR23320:SF173">
    <property type="entry name" value="MARVEL DOMAIN-CONTAINING PROTEIN-RELATED"/>
    <property type="match status" value="1"/>
</dbReference>